<evidence type="ECO:0008006" key="10">
    <source>
        <dbReference type="Google" id="ProtNLM"/>
    </source>
</evidence>
<feature type="transmembrane region" description="Helical" evidence="7">
    <location>
        <begin position="12"/>
        <end position="33"/>
    </location>
</feature>
<organism evidence="8 9">
    <name type="scientific">Dictyobacter alpinus</name>
    <dbReference type="NCBI Taxonomy" id="2014873"/>
    <lineage>
        <taxon>Bacteria</taxon>
        <taxon>Bacillati</taxon>
        <taxon>Chloroflexota</taxon>
        <taxon>Ktedonobacteria</taxon>
        <taxon>Ktedonobacterales</taxon>
        <taxon>Dictyobacteraceae</taxon>
        <taxon>Dictyobacter</taxon>
    </lineage>
</organism>
<evidence type="ECO:0000256" key="5">
    <source>
        <dbReference type="ARBA" id="ARBA00023326"/>
    </source>
</evidence>
<sequence>MFYGFRQRRVRAMVALVSVGLLTMMLFVSAKFYTANASNSASTPDYTWKQLKVGGGGYITGMALHPTVAGLIYIRTDVGGAYKLGPNDTWQQLITASAVPNPTPNDYSVESLAVSASNAQTLYLAVGNDLNSQNGRILKSTNQGQSFTDSGQRWTMGGNADYRQGGERLAVDPHNDNVVYFGSRTEGLWVSTDGAQTWSQVSTSSVPVGTNSGTPAGDKFVLFDPNSGTTNGKTNRIYVGVAGLGVYLSNDAGATWSNVVPVSSTQFPFSASMASDGTLYVGINATSGAGAVEKYVPATNVATVISPSTGANDYEVAADPHNSQRVIVGSGGFTGGNLWRTTNGGSSWDTLENSVSSSTIPWIASTNESDYLSSALITFDPFVADKLWFPQGTGVWYSTDNTGSTIHWNFYSKGIEEVVANDLIAAPGDAPISNIFDRQGFYHADVDSYPAQTLVDNTFWGGTSLDYSGGHPGTIVTIQVKNNYYPSLTGRGATSTDGGKTWKLFGSTPDNNVGGNIAISATDTNNLVWLPSTGNFGQGNSPYYSTDGGQSWHQSTGIVDPKDSHWLFWWGSKRALTSDKVNNAFYAITFSPSNSQAGSFYTSTDGGKTFVEASNSPACEQNGDCHVFGQIHAAPGEAGHVWSSGAKDGLWYTTNAGQTPWTKVPNVQEARSFGFGKALPGSSYPAIYLYGKANGDSAFGIYRSADQGATWSLLSAAPLGIYDQVNVTTGDMNRAGRVYVGFSGNGFAYGDDQNIDPSATPTPTPTPLPLPWQHQDIGVTGKAGSASYHKGIFSVSGSGADIGGTADSFQYVYQPFSGDGTIIARVDGLQNTDPWAKAGVMIRESLNENACFADVLVTPGKGTVFERRSTPGSTAVSTAGSKGSAPYWVKLTRAKNTFTAYVSNNGTGWKKVGSTTLTMSQSAYIGLAVTAHNTSKLNTAKLSKVSLSITYNSVKVRGQ</sequence>
<dbReference type="Gene3D" id="2.130.10.10">
    <property type="entry name" value="YVTN repeat-like/Quinoprotein amine dehydrogenase"/>
    <property type="match status" value="2"/>
</dbReference>
<evidence type="ECO:0000256" key="7">
    <source>
        <dbReference type="SAM" id="Phobius"/>
    </source>
</evidence>
<dbReference type="CDD" id="cd15482">
    <property type="entry name" value="Sialidase_non-viral"/>
    <property type="match status" value="2"/>
</dbReference>
<dbReference type="InterPro" id="IPR052025">
    <property type="entry name" value="Xyloglucanase_GH74"/>
</dbReference>
<dbReference type="InterPro" id="IPR015943">
    <property type="entry name" value="WD40/YVTN_repeat-like_dom_sf"/>
</dbReference>
<keyword evidence="3" id="KW-0119">Carbohydrate metabolism</keyword>
<name>A0A402BE29_9CHLR</name>
<dbReference type="GO" id="GO:0010411">
    <property type="term" value="P:xyloglucan metabolic process"/>
    <property type="evidence" value="ECO:0007669"/>
    <property type="project" value="TreeGrafter"/>
</dbReference>
<evidence type="ECO:0000256" key="2">
    <source>
        <dbReference type="ARBA" id="ARBA00022801"/>
    </source>
</evidence>
<keyword evidence="4" id="KW-0326">Glycosidase</keyword>
<gene>
    <name evidence="8" type="ORF">KDA_51180</name>
</gene>
<dbReference type="RefSeq" id="WP_126629862.1">
    <property type="nucleotide sequence ID" value="NZ_BIFT01000002.1"/>
</dbReference>
<keyword evidence="5" id="KW-0624">Polysaccharide degradation</keyword>
<dbReference type="OrthoDB" id="9801859at2"/>
<accession>A0A402BE29</accession>
<keyword evidence="9" id="KW-1185">Reference proteome</keyword>
<evidence type="ECO:0000313" key="8">
    <source>
        <dbReference type="EMBL" id="GCE29634.1"/>
    </source>
</evidence>
<dbReference type="InterPro" id="IPR002860">
    <property type="entry name" value="BNR_rpt"/>
</dbReference>
<dbReference type="PANTHER" id="PTHR43739">
    <property type="entry name" value="XYLOGLUCANASE (EUROFUNG)"/>
    <property type="match status" value="1"/>
</dbReference>
<evidence type="ECO:0000313" key="9">
    <source>
        <dbReference type="Proteomes" id="UP000287171"/>
    </source>
</evidence>
<evidence type="ECO:0000256" key="1">
    <source>
        <dbReference type="ARBA" id="ARBA00022729"/>
    </source>
</evidence>
<keyword evidence="7" id="KW-0812">Transmembrane</keyword>
<reference evidence="9" key="1">
    <citation type="submission" date="2018-12" db="EMBL/GenBank/DDBJ databases">
        <title>Tengunoibacter tsumagoiensis gen. nov., sp. nov., Dictyobacter kobayashii sp. nov., D. alpinus sp. nov., and D. joshuensis sp. nov. and description of Dictyobacteraceae fam. nov. within the order Ktedonobacterales isolated from Tengu-no-mugimeshi.</title>
        <authorList>
            <person name="Wang C.M."/>
            <person name="Zheng Y."/>
            <person name="Sakai Y."/>
            <person name="Toyoda A."/>
            <person name="Minakuchi Y."/>
            <person name="Abe K."/>
            <person name="Yokota A."/>
            <person name="Yabe S."/>
        </authorList>
    </citation>
    <scope>NUCLEOTIDE SEQUENCE [LARGE SCALE GENOMIC DNA]</scope>
    <source>
        <strain evidence="9">Uno16</strain>
    </source>
</reference>
<proteinExistence type="inferred from homology"/>
<keyword evidence="2" id="KW-0378">Hydrolase</keyword>
<comment type="caution">
    <text evidence="8">The sequence shown here is derived from an EMBL/GenBank/DDBJ whole genome shotgun (WGS) entry which is preliminary data.</text>
</comment>
<dbReference type="PANTHER" id="PTHR43739:SF2">
    <property type="entry name" value="OLIGOXYLOGLUCAN-REDUCING END-SPECIFIC XYLOGLUCANASE-RELATED"/>
    <property type="match status" value="1"/>
</dbReference>
<keyword evidence="7" id="KW-1133">Transmembrane helix</keyword>
<dbReference type="Gene3D" id="2.60.120.200">
    <property type="match status" value="1"/>
</dbReference>
<dbReference type="Proteomes" id="UP000287171">
    <property type="component" value="Unassembled WGS sequence"/>
</dbReference>
<dbReference type="GO" id="GO:0000272">
    <property type="term" value="P:polysaccharide catabolic process"/>
    <property type="evidence" value="ECO:0007669"/>
    <property type="project" value="UniProtKB-KW"/>
</dbReference>
<evidence type="ECO:0000256" key="3">
    <source>
        <dbReference type="ARBA" id="ARBA00023277"/>
    </source>
</evidence>
<protein>
    <recommendedName>
        <fullName evidence="10">Xyloglucanase</fullName>
    </recommendedName>
</protein>
<keyword evidence="7" id="KW-0472">Membrane</keyword>
<dbReference type="SUPFAM" id="SSF110296">
    <property type="entry name" value="Oligoxyloglucan reducing end-specific cellobiohydrolase"/>
    <property type="match status" value="2"/>
</dbReference>
<evidence type="ECO:0000256" key="4">
    <source>
        <dbReference type="ARBA" id="ARBA00023295"/>
    </source>
</evidence>
<keyword evidence="1" id="KW-0732">Signal</keyword>
<dbReference type="Pfam" id="PF02012">
    <property type="entry name" value="BNR"/>
    <property type="match status" value="1"/>
</dbReference>
<dbReference type="GO" id="GO:0016798">
    <property type="term" value="F:hydrolase activity, acting on glycosyl bonds"/>
    <property type="evidence" value="ECO:0007669"/>
    <property type="project" value="UniProtKB-KW"/>
</dbReference>
<dbReference type="AlphaFoldDB" id="A0A402BE29"/>
<dbReference type="EMBL" id="BIFT01000002">
    <property type="protein sequence ID" value="GCE29634.1"/>
    <property type="molecule type" value="Genomic_DNA"/>
</dbReference>
<evidence type="ECO:0000256" key="6">
    <source>
        <dbReference type="ARBA" id="ARBA00037986"/>
    </source>
</evidence>
<comment type="similarity">
    <text evidence="6">Belongs to the glycosyl hydrolase 74 family.</text>
</comment>